<dbReference type="Proteomes" id="UP000515307">
    <property type="component" value="Chromosome"/>
</dbReference>
<organism evidence="3 4">
    <name type="scientific">Streptomyces finlayi</name>
    <dbReference type="NCBI Taxonomy" id="67296"/>
    <lineage>
        <taxon>Bacteria</taxon>
        <taxon>Bacillati</taxon>
        <taxon>Actinomycetota</taxon>
        <taxon>Actinomycetes</taxon>
        <taxon>Kitasatosporales</taxon>
        <taxon>Streptomycetaceae</taxon>
        <taxon>Streptomyces</taxon>
    </lineage>
</organism>
<dbReference type="Pfam" id="PF12706">
    <property type="entry name" value="Lactamase_B_2"/>
    <property type="match status" value="1"/>
</dbReference>
<feature type="chain" id="PRO_5029018629" evidence="1">
    <location>
        <begin position="26"/>
        <end position="342"/>
    </location>
</feature>
<dbReference type="EMBL" id="CP045702">
    <property type="protein sequence ID" value="QNE79353.1"/>
    <property type="molecule type" value="Genomic_DNA"/>
</dbReference>
<protein>
    <submittedName>
        <fullName evidence="3">MBL fold metallo-hydrolase</fullName>
    </submittedName>
</protein>
<accession>A0A7G7BVI8</accession>
<dbReference type="CDD" id="cd06262">
    <property type="entry name" value="metallo-hydrolase-like_MBL-fold"/>
    <property type="match status" value="1"/>
</dbReference>
<sequence>MLRMRRSVLQRMLAVGSAGLLTAGAAPVGPASAPRRPDRDLLSTRLSMRWLGVAGWELAFGGRSLLFDPYLSRMPYQGDDGALDPRLPLRVDRAAVARVAGEQLAGPPELILVSHGHFDHIADVPELLAYPQWRKRRIRTLCDLTSRHLLTALGAPAERVADIIPVRGGEYLQFDGYTVQVIPSLHSQAADHGYFAPGPLAAPLAKRPATLGELPEGSTLMYLVSFDGGPSVLLSGATNYIERELEGLRPDVAVISMTAHSGIHRYLDRLLEVLGDPPLIIPSHHDDMVSDLRAGATHSLWAAPTKTAVEALGSAASGRVVMGSRVLTPQPMVALDITGALR</sequence>
<dbReference type="InterPro" id="IPR036866">
    <property type="entry name" value="RibonucZ/Hydroxyglut_hydro"/>
</dbReference>
<dbReference type="AlphaFoldDB" id="A0A7G7BVI8"/>
<feature type="domain" description="Metallo-beta-lactamase" evidence="2">
    <location>
        <begin position="52"/>
        <end position="284"/>
    </location>
</feature>
<dbReference type="InterPro" id="IPR050114">
    <property type="entry name" value="UPF0173_UPF0282_UlaG_hydrolase"/>
</dbReference>
<dbReference type="KEGG" id="sfiy:F0344_21275"/>
<keyword evidence="1" id="KW-0732">Signal</keyword>
<dbReference type="PANTHER" id="PTHR43546">
    <property type="entry name" value="UPF0173 METAL-DEPENDENT HYDROLASE MJ1163-RELATED"/>
    <property type="match status" value="1"/>
</dbReference>
<proteinExistence type="predicted"/>
<gene>
    <name evidence="3" type="ORF">F0344_21275</name>
</gene>
<reference evidence="4" key="1">
    <citation type="submission" date="2019-10" db="EMBL/GenBank/DDBJ databases">
        <title>Antimicrobial potential of Antarctic Bacteria.</title>
        <authorList>
            <person name="Benaud N."/>
            <person name="Edwards R.J."/>
            <person name="Ferrari B.C."/>
        </authorList>
    </citation>
    <scope>NUCLEOTIDE SEQUENCE [LARGE SCALE GENOMIC DNA]</scope>
    <source>
        <strain evidence="4">NBSH44</strain>
    </source>
</reference>
<dbReference type="SMART" id="SM00849">
    <property type="entry name" value="Lactamase_B"/>
    <property type="match status" value="1"/>
</dbReference>
<dbReference type="InterPro" id="IPR001279">
    <property type="entry name" value="Metallo-B-lactamas"/>
</dbReference>
<name>A0A7G7BVI8_9ACTN</name>
<keyword evidence="4" id="KW-1185">Reference proteome</keyword>
<keyword evidence="3" id="KW-0378">Hydrolase</keyword>
<evidence type="ECO:0000259" key="2">
    <source>
        <dbReference type="SMART" id="SM00849"/>
    </source>
</evidence>
<dbReference type="InterPro" id="IPR006311">
    <property type="entry name" value="TAT_signal"/>
</dbReference>
<dbReference type="Gene3D" id="3.60.15.10">
    <property type="entry name" value="Ribonuclease Z/Hydroxyacylglutathione hydrolase-like"/>
    <property type="match status" value="1"/>
</dbReference>
<feature type="signal peptide" evidence="1">
    <location>
        <begin position="1"/>
        <end position="25"/>
    </location>
</feature>
<evidence type="ECO:0000313" key="4">
    <source>
        <dbReference type="Proteomes" id="UP000515307"/>
    </source>
</evidence>
<dbReference type="SUPFAM" id="SSF56281">
    <property type="entry name" value="Metallo-hydrolase/oxidoreductase"/>
    <property type="match status" value="1"/>
</dbReference>
<dbReference type="GO" id="GO:0016787">
    <property type="term" value="F:hydrolase activity"/>
    <property type="evidence" value="ECO:0007669"/>
    <property type="project" value="UniProtKB-KW"/>
</dbReference>
<dbReference type="PROSITE" id="PS51318">
    <property type="entry name" value="TAT"/>
    <property type="match status" value="1"/>
</dbReference>
<evidence type="ECO:0000256" key="1">
    <source>
        <dbReference type="SAM" id="SignalP"/>
    </source>
</evidence>
<evidence type="ECO:0000313" key="3">
    <source>
        <dbReference type="EMBL" id="QNE79353.1"/>
    </source>
</evidence>
<dbReference type="PANTHER" id="PTHR43546:SF3">
    <property type="entry name" value="UPF0173 METAL-DEPENDENT HYDROLASE MJ1163"/>
    <property type="match status" value="1"/>
</dbReference>